<comment type="pathway">
    <text evidence="1">Cofactor biosynthesis; FMN biosynthesis; FMN from riboflavin (ATP route): step 1/1.</text>
</comment>
<dbReference type="InterPro" id="IPR023465">
    <property type="entry name" value="Riboflavin_kinase_dom_sf"/>
</dbReference>
<evidence type="ECO:0000259" key="8">
    <source>
        <dbReference type="SMART" id="SM00904"/>
    </source>
</evidence>
<dbReference type="InterPro" id="IPR023198">
    <property type="entry name" value="PGP-like_dom2"/>
</dbReference>
<evidence type="ECO:0000256" key="3">
    <source>
        <dbReference type="ARBA" id="ARBA00022630"/>
    </source>
</evidence>
<dbReference type="InterPro" id="IPR023468">
    <property type="entry name" value="Riboflavin_kinase"/>
</dbReference>
<name>A0ABY8UMQ9_TETOB</name>
<dbReference type="Proteomes" id="UP001244341">
    <property type="component" value="Chromosome 15b"/>
</dbReference>
<evidence type="ECO:0000313" key="10">
    <source>
        <dbReference type="Proteomes" id="UP001244341"/>
    </source>
</evidence>
<proteinExistence type="predicted"/>
<organism evidence="9 10">
    <name type="scientific">Tetradesmus obliquus</name>
    <name type="common">Green alga</name>
    <name type="synonym">Acutodesmus obliquus</name>
    <dbReference type="NCBI Taxonomy" id="3088"/>
    <lineage>
        <taxon>Eukaryota</taxon>
        <taxon>Viridiplantae</taxon>
        <taxon>Chlorophyta</taxon>
        <taxon>core chlorophytes</taxon>
        <taxon>Chlorophyceae</taxon>
        <taxon>CS clade</taxon>
        <taxon>Sphaeropleales</taxon>
        <taxon>Scenedesmaceae</taxon>
        <taxon>Tetradesmus</taxon>
    </lineage>
</organism>
<dbReference type="InterPro" id="IPR006439">
    <property type="entry name" value="HAD-SF_hydro_IA"/>
</dbReference>
<keyword evidence="10" id="KW-1185">Reference proteome</keyword>
<dbReference type="EMBL" id="CP126222">
    <property type="protein sequence ID" value="WIA22630.1"/>
    <property type="molecule type" value="Genomic_DNA"/>
</dbReference>
<dbReference type="InterPro" id="IPR023214">
    <property type="entry name" value="HAD_sf"/>
</dbReference>
<reference evidence="9 10" key="1">
    <citation type="submission" date="2023-05" db="EMBL/GenBank/DDBJ databases">
        <title>A 100% complete, gapless, phased diploid assembly of the Scenedesmus obliquus UTEX 3031 genome.</title>
        <authorList>
            <person name="Biondi T.C."/>
            <person name="Hanschen E.R."/>
            <person name="Kwon T."/>
            <person name="Eng W."/>
            <person name="Kruse C.P.S."/>
            <person name="Koehler S.I."/>
            <person name="Kunde Y."/>
            <person name="Gleasner C.D."/>
            <person name="You Mak K.T."/>
            <person name="Polle J."/>
            <person name="Hovde B.T."/>
            <person name="Starkenburg S.R."/>
        </authorList>
    </citation>
    <scope>NUCLEOTIDE SEQUENCE [LARGE SCALE GENOMIC DNA]</scope>
    <source>
        <strain evidence="9 10">DOE0152z</strain>
    </source>
</reference>
<keyword evidence="3" id="KW-0285">Flavoprotein</keyword>
<dbReference type="Gene3D" id="1.10.150.240">
    <property type="entry name" value="Putative phosphatase, domain 2"/>
    <property type="match status" value="1"/>
</dbReference>
<evidence type="ECO:0000256" key="5">
    <source>
        <dbReference type="ARBA" id="ARBA00022679"/>
    </source>
</evidence>
<sequence>MAAASPAAFIFDLDGLIIDTESLCIEVAQQVLAQHGKVLTKEAQRTALGKRPLDCWRDVAALLGLDVPAQQLFDQTEPLLEARWADVRPLPGARRLLQHLSDCGAKVAIATSTSRATFGKKLSKKPWLQELFQASVCGDEVTNGKPAPDVFAEAARQLGVAASSCLCFEDAPSGVEGAVAAGMRVVVVPSLVEAQDEFKAISQEEAAASGKGGVVQVLPSLLAFDPTIYGLPPFGDLVEGVIPLDPVFTISGTVVKGFGRGSKELGIPTANVDADSLRHSIAEAVTGIYCGWASIGDSSEVYKMVMSIGWNPFYNNTEKTAEPWILHDFEQPFYGQEIRLLVCGYVRPEANFTSLEALVARIHKDGEVSKAALSHPQLQHYAAEAFLQPAAAAAAAAGGVEGVAELEEVAVAASG</sequence>
<evidence type="ECO:0000256" key="7">
    <source>
        <dbReference type="ARBA" id="ARBA00022840"/>
    </source>
</evidence>
<evidence type="ECO:0000256" key="2">
    <source>
        <dbReference type="ARBA" id="ARBA00012105"/>
    </source>
</evidence>
<gene>
    <name evidence="9" type="ORF">OEZ85_001053</name>
</gene>
<dbReference type="Pfam" id="PF01687">
    <property type="entry name" value="Flavokinase"/>
    <property type="match status" value="1"/>
</dbReference>
<dbReference type="Gene3D" id="2.40.30.30">
    <property type="entry name" value="Riboflavin kinase-like"/>
    <property type="match status" value="1"/>
</dbReference>
<keyword evidence="6" id="KW-0547">Nucleotide-binding</keyword>
<dbReference type="SUPFAM" id="SSF82114">
    <property type="entry name" value="Riboflavin kinase-like"/>
    <property type="match status" value="1"/>
</dbReference>
<dbReference type="InterPro" id="IPR041492">
    <property type="entry name" value="HAD_2"/>
</dbReference>
<evidence type="ECO:0000313" key="9">
    <source>
        <dbReference type="EMBL" id="WIA22630.1"/>
    </source>
</evidence>
<keyword evidence="4" id="KW-0288">FMN</keyword>
<dbReference type="NCBIfam" id="TIGR01509">
    <property type="entry name" value="HAD-SF-IA-v3"/>
    <property type="match status" value="1"/>
</dbReference>
<feature type="domain" description="Riboflavin kinase" evidence="8">
    <location>
        <begin position="243"/>
        <end position="374"/>
    </location>
</feature>
<protein>
    <recommendedName>
        <fullName evidence="2">riboflavin kinase</fullName>
        <ecNumber evidence="2">2.7.1.26</ecNumber>
    </recommendedName>
</protein>
<keyword evidence="5" id="KW-0808">Transferase</keyword>
<dbReference type="Pfam" id="PF13419">
    <property type="entry name" value="HAD_2"/>
    <property type="match status" value="1"/>
</dbReference>
<dbReference type="SFLD" id="SFLDG01129">
    <property type="entry name" value="C1.5:_HAD__Beta-PGM__Phosphata"/>
    <property type="match status" value="1"/>
</dbReference>
<evidence type="ECO:0000256" key="6">
    <source>
        <dbReference type="ARBA" id="ARBA00022741"/>
    </source>
</evidence>
<dbReference type="EC" id="2.7.1.26" evidence="2"/>
<dbReference type="Gene3D" id="3.40.50.1000">
    <property type="entry name" value="HAD superfamily/HAD-like"/>
    <property type="match status" value="1"/>
</dbReference>
<dbReference type="InterPro" id="IPR036412">
    <property type="entry name" value="HAD-like_sf"/>
</dbReference>
<evidence type="ECO:0000256" key="1">
    <source>
        <dbReference type="ARBA" id="ARBA00005201"/>
    </source>
</evidence>
<keyword evidence="7" id="KW-0067">ATP-binding</keyword>
<dbReference type="PANTHER" id="PTHR22749">
    <property type="entry name" value="RIBOFLAVIN KINASE/FMN ADENYLYLTRANSFERASE"/>
    <property type="match status" value="1"/>
</dbReference>
<evidence type="ECO:0000256" key="4">
    <source>
        <dbReference type="ARBA" id="ARBA00022643"/>
    </source>
</evidence>
<dbReference type="SUPFAM" id="SSF56784">
    <property type="entry name" value="HAD-like"/>
    <property type="match status" value="1"/>
</dbReference>
<accession>A0ABY8UMQ9</accession>
<dbReference type="SFLD" id="SFLDS00003">
    <property type="entry name" value="Haloacid_Dehalogenase"/>
    <property type="match status" value="1"/>
</dbReference>
<dbReference type="PANTHER" id="PTHR22749:SF6">
    <property type="entry name" value="RIBOFLAVIN KINASE"/>
    <property type="match status" value="1"/>
</dbReference>
<dbReference type="InterPro" id="IPR015865">
    <property type="entry name" value="Riboflavin_kinase_bac/euk"/>
</dbReference>
<dbReference type="SMART" id="SM00904">
    <property type="entry name" value="Flavokinase"/>
    <property type="match status" value="1"/>
</dbReference>